<protein>
    <submittedName>
        <fullName evidence="8">RagB/SusD family nutrient uptake outer membrane protein</fullName>
    </submittedName>
</protein>
<dbReference type="RefSeq" id="WP_243358992.1">
    <property type="nucleotide sequence ID" value="NZ_JALGBH010000001.1"/>
</dbReference>
<keyword evidence="3" id="KW-0732">Signal</keyword>
<dbReference type="InterPro" id="IPR033985">
    <property type="entry name" value="SusD-like_N"/>
</dbReference>
<evidence type="ECO:0000256" key="4">
    <source>
        <dbReference type="ARBA" id="ARBA00023136"/>
    </source>
</evidence>
<dbReference type="Proteomes" id="UP001165460">
    <property type="component" value="Unassembled WGS sequence"/>
</dbReference>
<comment type="subcellular location">
    <subcellularLocation>
        <location evidence="1">Cell outer membrane</location>
    </subcellularLocation>
</comment>
<keyword evidence="4" id="KW-0472">Membrane</keyword>
<evidence type="ECO:0000259" key="6">
    <source>
        <dbReference type="Pfam" id="PF07980"/>
    </source>
</evidence>
<dbReference type="SUPFAM" id="SSF48452">
    <property type="entry name" value="TPR-like"/>
    <property type="match status" value="1"/>
</dbReference>
<evidence type="ECO:0000256" key="2">
    <source>
        <dbReference type="ARBA" id="ARBA00006275"/>
    </source>
</evidence>
<evidence type="ECO:0000313" key="8">
    <source>
        <dbReference type="EMBL" id="MCJ0741651.1"/>
    </source>
</evidence>
<dbReference type="Gene3D" id="1.25.40.390">
    <property type="match status" value="1"/>
</dbReference>
<evidence type="ECO:0000256" key="3">
    <source>
        <dbReference type="ARBA" id="ARBA00022729"/>
    </source>
</evidence>
<evidence type="ECO:0000256" key="5">
    <source>
        <dbReference type="ARBA" id="ARBA00023237"/>
    </source>
</evidence>
<evidence type="ECO:0000313" key="9">
    <source>
        <dbReference type="Proteomes" id="UP001165460"/>
    </source>
</evidence>
<reference evidence="8" key="1">
    <citation type="submission" date="2022-03" db="EMBL/GenBank/DDBJ databases">
        <authorList>
            <person name="Woo C.Y."/>
        </authorList>
    </citation>
    <scope>NUCLEOTIDE SEQUENCE</scope>
    <source>
        <strain evidence="8">CYS-01</strain>
    </source>
</reference>
<feature type="domain" description="RagB/SusD" evidence="6">
    <location>
        <begin position="363"/>
        <end position="450"/>
    </location>
</feature>
<evidence type="ECO:0000256" key="1">
    <source>
        <dbReference type="ARBA" id="ARBA00004442"/>
    </source>
</evidence>
<comment type="similarity">
    <text evidence="2">Belongs to the SusD family.</text>
</comment>
<keyword evidence="9" id="KW-1185">Reference proteome</keyword>
<dbReference type="EMBL" id="JALGBH010000001">
    <property type="protein sequence ID" value="MCJ0741651.1"/>
    <property type="molecule type" value="Genomic_DNA"/>
</dbReference>
<dbReference type="CDD" id="cd08977">
    <property type="entry name" value="SusD"/>
    <property type="match status" value="1"/>
</dbReference>
<comment type="caution">
    <text evidence="8">The sequence shown here is derived from an EMBL/GenBank/DDBJ whole genome shotgun (WGS) entry which is preliminary data.</text>
</comment>
<sequence>MKKKIIYIGLIWGASSILSSCMKDKLNPVPKTSVTDASAFDTPNRISSQVLSLYSALKASNFYGGRFIVYGEIRGEDYDITDQNLVTAADVYNMNLANSATSVKGLWSQAYYTINLANVFLDGMAAKGNSVVGTALAANYNAEARLVRALSYFSLLQYFARPYADGNGTKPGLPLRLTGIVGSGFSEKPKSSVDAVYKQILDDLDFAEQNLPSTNSSALLNTTRAHKNTAIALKTRVYLAMQNYPKVVEEANKIVPTIAPFVAKSGVPHALQSNIVNVFKTPYTTTESIFSLPMSSTSGDYPGTQSQAAYYFYNNGAVGSAPYPLLATGIVSNPNWKASDARRNLIYRNTVNGRDYMAKFTTTSPQYIDYIPVIRWAEVLLNLAEAKARISTVAPDIQAINLLNAVRQRSDASTTFAPVTSADLVSLIMTERRIELLGEGFRNLDVTRLLQTFLAKGGAPAVGPTEAAYIWPMSSDEILLNPAINR</sequence>
<name>A0ABS9ZSR6_9SPHI</name>
<keyword evidence="5" id="KW-0998">Cell outer membrane</keyword>
<gene>
    <name evidence="8" type="ORF">MMF97_02930</name>
</gene>
<organism evidence="8 9">
    <name type="scientific">Pedobacter montanisoli</name>
    <dbReference type="NCBI Taxonomy" id="2923277"/>
    <lineage>
        <taxon>Bacteria</taxon>
        <taxon>Pseudomonadati</taxon>
        <taxon>Bacteroidota</taxon>
        <taxon>Sphingobacteriia</taxon>
        <taxon>Sphingobacteriales</taxon>
        <taxon>Sphingobacteriaceae</taxon>
        <taxon>Pedobacter</taxon>
    </lineage>
</organism>
<evidence type="ECO:0000259" key="7">
    <source>
        <dbReference type="Pfam" id="PF14322"/>
    </source>
</evidence>
<proteinExistence type="inferred from homology"/>
<dbReference type="InterPro" id="IPR011990">
    <property type="entry name" value="TPR-like_helical_dom_sf"/>
</dbReference>
<dbReference type="PROSITE" id="PS51257">
    <property type="entry name" value="PROKAR_LIPOPROTEIN"/>
    <property type="match status" value="1"/>
</dbReference>
<feature type="domain" description="SusD-like N-terminal" evidence="7">
    <location>
        <begin position="83"/>
        <end position="239"/>
    </location>
</feature>
<dbReference type="Pfam" id="PF07980">
    <property type="entry name" value="SusD_RagB"/>
    <property type="match status" value="1"/>
</dbReference>
<dbReference type="InterPro" id="IPR012944">
    <property type="entry name" value="SusD_RagB_dom"/>
</dbReference>
<dbReference type="Pfam" id="PF14322">
    <property type="entry name" value="SusD-like_3"/>
    <property type="match status" value="1"/>
</dbReference>
<accession>A0ABS9ZSR6</accession>